<evidence type="ECO:0000313" key="3">
    <source>
        <dbReference type="Proteomes" id="UP000838412"/>
    </source>
</evidence>
<gene>
    <name evidence="2" type="primary">WBSCR27</name>
    <name evidence="2" type="ORF">BLAG_LOCUS4397</name>
</gene>
<dbReference type="SUPFAM" id="SSF53335">
    <property type="entry name" value="S-adenosyl-L-methionine-dependent methyltransferases"/>
    <property type="match status" value="1"/>
</dbReference>
<dbReference type="EMBL" id="OV696696">
    <property type="protein sequence ID" value="CAH1240434.1"/>
    <property type="molecule type" value="Genomic_DNA"/>
</dbReference>
<accession>A0A8J9VTA8</accession>
<evidence type="ECO:0000313" key="2">
    <source>
        <dbReference type="EMBL" id="CAH1240434.1"/>
    </source>
</evidence>
<dbReference type="PANTHER" id="PTHR43591">
    <property type="entry name" value="METHYLTRANSFERASE"/>
    <property type="match status" value="1"/>
</dbReference>
<dbReference type="CDD" id="cd02440">
    <property type="entry name" value="AdoMet_MTases"/>
    <property type="match status" value="1"/>
</dbReference>
<organism evidence="2 3">
    <name type="scientific">Branchiostoma lanceolatum</name>
    <name type="common">Common lancelet</name>
    <name type="synonym">Amphioxus lanceolatum</name>
    <dbReference type="NCBI Taxonomy" id="7740"/>
    <lineage>
        <taxon>Eukaryota</taxon>
        <taxon>Metazoa</taxon>
        <taxon>Chordata</taxon>
        <taxon>Cephalochordata</taxon>
        <taxon>Leptocardii</taxon>
        <taxon>Amphioxiformes</taxon>
        <taxon>Branchiostomatidae</taxon>
        <taxon>Branchiostoma</taxon>
    </lineage>
</organism>
<feature type="domain" description="Methyltransferase" evidence="1">
    <location>
        <begin position="66"/>
        <end position="157"/>
    </location>
</feature>
<keyword evidence="3" id="KW-1185">Reference proteome</keyword>
<dbReference type="InterPro" id="IPR041698">
    <property type="entry name" value="Methyltransf_25"/>
</dbReference>
<dbReference type="AlphaFoldDB" id="A0A8J9VTA8"/>
<dbReference type="Pfam" id="PF13649">
    <property type="entry name" value="Methyltransf_25"/>
    <property type="match status" value="1"/>
</dbReference>
<proteinExistence type="predicted"/>
<name>A0A8J9VTA8_BRALA</name>
<evidence type="ECO:0000259" key="1">
    <source>
        <dbReference type="Pfam" id="PF13649"/>
    </source>
</evidence>
<dbReference type="PANTHER" id="PTHR43591:SF101">
    <property type="entry name" value="METHYLTRANSFERASE-LIKE PROTEIN 27"/>
    <property type="match status" value="1"/>
</dbReference>
<sequence length="218" mass="24295">MAGLPLFEKTDLGQLRDGMAKDEMVAIYDSFSEQYDEECANRDYAGPRMCAEALAKWLGDRKTSSILDVAAGTGLCAVELRKLGFTSIDALDPSQRSLDYARSKNRYDKYICDFIGTNRLDIDDDSYDAVTVCGGFIMAAMEPDCLPEIIRLVRPGGYVCITTRDMYLTTVKAFSGGRLEAAMTELQSKGFWEQVSRELVPGYHPGIDAVIFVYRVLR</sequence>
<protein>
    <submittedName>
        <fullName evidence="2">WBSCR27 protein</fullName>
    </submittedName>
</protein>
<reference evidence="2" key="1">
    <citation type="submission" date="2022-01" db="EMBL/GenBank/DDBJ databases">
        <authorList>
            <person name="Braso-Vives M."/>
        </authorList>
    </citation>
    <scope>NUCLEOTIDE SEQUENCE</scope>
</reference>
<dbReference type="OrthoDB" id="2019266at2759"/>
<dbReference type="Gene3D" id="3.40.50.150">
    <property type="entry name" value="Vaccinia Virus protein VP39"/>
    <property type="match status" value="1"/>
</dbReference>
<dbReference type="InterPro" id="IPR029063">
    <property type="entry name" value="SAM-dependent_MTases_sf"/>
</dbReference>
<dbReference type="Proteomes" id="UP000838412">
    <property type="component" value="Chromosome 11"/>
</dbReference>